<reference evidence="3 4" key="1">
    <citation type="submission" date="2023-03" db="EMBL/GenBank/DDBJ databases">
        <title>Bacillus Genome Sequencing.</title>
        <authorList>
            <person name="Dunlap C."/>
        </authorList>
    </citation>
    <scope>NUCLEOTIDE SEQUENCE [LARGE SCALE GENOMIC DNA]</scope>
    <source>
        <strain evidence="3 4">B-23453</strain>
    </source>
</reference>
<dbReference type="RefSeq" id="WP_066264472.1">
    <property type="nucleotide sequence ID" value="NZ_JARMAB010000004.1"/>
</dbReference>
<comment type="caution">
    <text evidence="3">The sequence shown here is derived from an EMBL/GenBank/DDBJ whole genome shotgun (WGS) entry which is preliminary data.</text>
</comment>
<organism evidence="3 4">
    <name type="scientific">Heyndrickxia acidicola</name>
    <dbReference type="NCBI Taxonomy" id="209389"/>
    <lineage>
        <taxon>Bacteria</taxon>
        <taxon>Bacillati</taxon>
        <taxon>Bacillota</taxon>
        <taxon>Bacilli</taxon>
        <taxon>Bacillales</taxon>
        <taxon>Bacillaceae</taxon>
        <taxon>Heyndrickxia</taxon>
    </lineage>
</organism>
<keyword evidence="1" id="KW-0175">Coiled coil</keyword>
<gene>
    <name evidence="3" type="ORF">P4T90_02375</name>
</gene>
<evidence type="ECO:0000313" key="3">
    <source>
        <dbReference type="EMBL" id="MED1201932.1"/>
    </source>
</evidence>
<evidence type="ECO:0000256" key="1">
    <source>
        <dbReference type="SAM" id="Coils"/>
    </source>
</evidence>
<evidence type="ECO:0000256" key="2">
    <source>
        <dbReference type="SAM" id="Phobius"/>
    </source>
</evidence>
<evidence type="ECO:0000313" key="4">
    <source>
        <dbReference type="Proteomes" id="UP001341444"/>
    </source>
</evidence>
<feature type="transmembrane region" description="Helical" evidence="2">
    <location>
        <begin position="88"/>
        <end position="110"/>
    </location>
</feature>
<dbReference type="Proteomes" id="UP001341444">
    <property type="component" value="Unassembled WGS sequence"/>
</dbReference>
<protein>
    <submittedName>
        <fullName evidence="3">Uncharacterized protein</fullName>
    </submittedName>
</protein>
<dbReference type="EMBL" id="JARMAB010000004">
    <property type="protein sequence ID" value="MED1201932.1"/>
    <property type="molecule type" value="Genomic_DNA"/>
</dbReference>
<proteinExistence type="predicted"/>
<sequence length="112" mass="12863">MGEMTMEQRVAEHEKRIQDLEKSYGEMKNEMLTVRTSQLEIHNALLTESKEQKSLINKQRQEQDDLLNQLIAHTLGIKKTSQSKRWELALSAIGGGGILYLLIQTTIQLLKQ</sequence>
<keyword evidence="2" id="KW-0472">Membrane</keyword>
<name>A0ABU6MF89_9BACI</name>
<keyword evidence="2" id="KW-0812">Transmembrane</keyword>
<keyword evidence="4" id="KW-1185">Reference proteome</keyword>
<feature type="coiled-coil region" evidence="1">
    <location>
        <begin position="3"/>
        <end position="30"/>
    </location>
</feature>
<keyword evidence="2" id="KW-1133">Transmembrane helix</keyword>
<accession>A0ABU6MF89</accession>